<dbReference type="RefSeq" id="WP_020642914.1">
    <property type="nucleotide sequence ID" value="NZ_QHHU01000032.1"/>
</dbReference>
<dbReference type="EMBL" id="QHHU01000032">
    <property type="protein sequence ID" value="RSM41896.1"/>
    <property type="molecule type" value="Genomic_DNA"/>
</dbReference>
<evidence type="ECO:0000313" key="2">
    <source>
        <dbReference type="EMBL" id="RSM41896.1"/>
    </source>
</evidence>
<protein>
    <submittedName>
        <fullName evidence="2">DinB family protein</fullName>
    </submittedName>
</protein>
<reference evidence="2 3" key="1">
    <citation type="submission" date="2018-05" db="EMBL/GenBank/DDBJ databases">
        <title>Evolution of GPA BGCs.</title>
        <authorList>
            <person name="Waglechner N."/>
            <person name="Wright G.D."/>
        </authorList>
    </citation>
    <scope>NUCLEOTIDE SEQUENCE [LARGE SCALE GENOMIC DNA]</scope>
    <source>
        <strain evidence="2 3">DSM 5908</strain>
    </source>
</reference>
<dbReference type="AlphaFoldDB" id="A0A428WFS8"/>
<dbReference type="Proteomes" id="UP000286716">
    <property type="component" value="Unassembled WGS sequence"/>
</dbReference>
<feature type="compositionally biased region" description="Basic and acidic residues" evidence="1">
    <location>
        <begin position="16"/>
        <end position="26"/>
    </location>
</feature>
<accession>A0A428WFS8</accession>
<dbReference type="SUPFAM" id="SSF109854">
    <property type="entry name" value="DinB/YfiT-like putative metalloenzymes"/>
    <property type="match status" value="1"/>
</dbReference>
<evidence type="ECO:0000313" key="3">
    <source>
        <dbReference type="Proteomes" id="UP000286716"/>
    </source>
</evidence>
<keyword evidence="3" id="KW-1185">Reference proteome</keyword>
<gene>
    <name evidence="2" type="ORF">DMA12_23420</name>
</gene>
<dbReference type="InterPro" id="IPR034660">
    <property type="entry name" value="DinB/YfiT-like"/>
</dbReference>
<dbReference type="Gene3D" id="1.20.120.450">
    <property type="entry name" value="dinb family like domain"/>
    <property type="match status" value="1"/>
</dbReference>
<feature type="region of interest" description="Disordered" evidence="1">
    <location>
        <begin position="1"/>
        <end position="26"/>
    </location>
</feature>
<name>A0A428WFS8_AMYBA</name>
<organism evidence="2 3">
    <name type="scientific">Amycolatopsis balhimycina DSM 5908</name>
    <dbReference type="NCBI Taxonomy" id="1081091"/>
    <lineage>
        <taxon>Bacteria</taxon>
        <taxon>Bacillati</taxon>
        <taxon>Actinomycetota</taxon>
        <taxon>Actinomycetes</taxon>
        <taxon>Pseudonocardiales</taxon>
        <taxon>Pseudonocardiaceae</taxon>
        <taxon>Amycolatopsis</taxon>
    </lineage>
</organism>
<dbReference type="OrthoDB" id="4548523at2"/>
<proteinExistence type="predicted"/>
<dbReference type="InterPro" id="IPR007061">
    <property type="entry name" value="MST-like"/>
</dbReference>
<sequence>MTEHTTVPTTYGPRLSGERSDPAPLGDERQALTESLEYYRRTFELKCTGLDPGQLSERSVPPSTLTLHGLLRHLTGCERWWFRIQFAGEAVPNLYYSDDDPDQDFTELDGDVGEAFSLWHAECERSREIVAASPLDRTGTRLSTGEPFTLRWLMLRMIGEYARHIGQADLLRERIDGATGE</sequence>
<dbReference type="Pfam" id="PF04978">
    <property type="entry name" value="MST"/>
    <property type="match status" value="1"/>
</dbReference>
<comment type="caution">
    <text evidence="2">The sequence shown here is derived from an EMBL/GenBank/DDBJ whole genome shotgun (WGS) entry which is preliminary data.</text>
</comment>
<evidence type="ECO:0000256" key="1">
    <source>
        <dbReference type="SAM" id="MobiDB-lite"/>
    </source>
</evidence>